<feature type="transmembrane region" description="Helical" evidence="2">
    <location>
        <begin position="71"/>
        <end position="90"/>
    </location>
</feature>
<comment type="caution">
    <text evidence="4">The sequence shown here is derived from an EMBL/GenBank/DDBJ whole genome shotgun (WGS) entry which is preliminary data.</text>
</comment>
<dbReference type="Pfam" id="PF07051">
    <property type="entry name" value="OCIA"/>
    <property type="match status" value="1"/>
</dbReference>
<dbReference type="AlphaFoldDB" id="A0A232F2I3"/>
<keyword evidence="2" id="KW-1133">Transmembrane helix</keyword>
<feature type="compositionally biased region" description="Polar residues" evidence="1">
    <location>
        <begin position="11"/>
        <end position="20"/>
    </location>
</feature>
<gene>
    <name evidence="4" type="ORF">TSAR_008379</name>
</gene>
<dbReference type="Proteomes" id="UP000215335">
    <property type="component" value="Unassembled WGS sequence"/>
</dbReference>
<evidence type="ECO:0000256" key="1">
    <source>
        <dbReference type="SAM" id="MobiDB-lite"/>
    </source>
</evidence>
<dbReference type="EMBL" id="NNAY01001211">
    <property type="protein sequence ID" value="OXU24719.1"/>
    <property type="molecule type" value="Genomic_DNA"/>
</dbReference>
<sequence length="251" mass="28309">MSYYPADVPQGSPQERYQSQSFKLTPEEQRILNECSKEGIFQRAIPMGVAFGLGGLMAARAGPLMSKRFGVKPAVLGFGILGYMIGRFSYGKICIRRCLEVPDGNLKKLLPHLQQQGGYIDPTPDAFYLPVEVPKNQDPVRQAQSQNSDIDIPTMSNWDTIPSEYYEKNAEKPQDDMAATNYTSYDDLRKQNRIEYSQKYYGDMTSKQSRYPNQPQDGPVVRRPTPQEMQPTSPTGTIGGRQTKYGDIWDA</sequence>
<dbReference type="GO" id="GO:0005768">
    <property type="term" value="C:endosome"/>
    <property type="evidence" value="ECO:0007669"/>
    <property type="project" value="TreeGrafter"/>
</dbReference>
<protein>
    <recommendedName>
        <fullName evidence="3">OCIA domain-containing protein</fullName>
    </recommendedName>
</protein>
<evidence type="ECO:0000256" key="2">
    <source>
        <dbReference type="SAM" id="Phobius"/>
    </source>
</evidence>
<dbReference type="PANTHER" id="PTHR13336">
    <property type="entry name" value="OVARIAN CARCINOMA IMMUNOREACTIVE ANTIGEN"/>
    <property type="match status" value="1"/>
</dbReference>
<dbReference type="InterPro" id="IPR040187">
    <property type="entry name" value="OCAD1/2"/>
</dbReference>
<proteinExistence type="predicted"/>
<organism evidence="4 5">
    <name type="scientific">Trichomalopsis sarcophagae</name>
    <dbReference type="NCBI Taxonomy" id="543379"/>
    <lineage>
        <taxon>Eukaryota</taxon>
        <taxon>Metazoa</taxon>
        <taxon>Ecdysozoa</taxon>
        <taxon>Arthropoda</taxon>
        <taxon>Hexapoda</taxon>
        <taxon>Insecta</taxon>
        <taxon>Pterygota</taxon>
        <taxon>Neoptera</taxon>
        <taxon>Endopterygota</taxon>
        <taxon>Hymenoptera</taxon>
        <taxon>Apocrita</taxon>
        <taxon>Proctotrupomorpha</taxon>
        <taxon>Chalcidoidea</taxon>
        <taxon>Pteromalidae</taxon>
        <taxon>Pteromalinae</taxon>
        <taxon>Trichomalopsis</taxon>
    </lineage>
</organism>
<feature type="domain" description="OCIA" evidence="3">
    <location>
        <begin position="21"/>
        <end position="102"/>
    </location>
</feature>
<dbReference type="STRING" id="543379.A0A232F2I3"/>
<dbReference type="InterPro" id="IPR009764">
    <property type="entry name" value="OCIA_dom"/>
</dbReference>
<accession>A0A232F2I3</accession>
<keyword evidence="2" id="KW-0812">Transmembrane</keyword>
<keyword evidence="2" id="KW-0472">Membrane</keyword>
<name>A0A232F2I3_9HYME</name>
<reference evidence="4 5" key="1">
    <citation type="journal article" date="2017" name="Curr. Biol.">
        <title>The Evolution of Venom by Co-option of Single-Copy Genes.</title>
        <authorList>
            <person name="Martinson E.O."/>
            <person name="Mrinalini"/>
            <person name="Kelkar Y.D."/>
            <person name="Chang C.H."/>
            <person name="Werren J.H."/>
        </authorList>
    </citation>
    <scope>NUCLEOTIDE SEQUENCE [LARGE SCALE GENOMIC DNA]</scope>
    <source>
        <strain evidence="4 5">Alberta</strain>
        <tissue evidence="4">Whole body</tissue>
    </source>
</reference>
<evidence type="ECO:0000313" key="5">
    <source>
        <dbReference type="Proteomes" id="UP000215335"/>
    </source>
</evidence>
<feature type="compositionally biased region" description="Polar residues" evidence="1">
    <location>
        <begin position="227"/>
        <end position="236"/>
    </location>
</feature>
<feature type="transmembrane region" description="Helical" evidence="2">
    <location>
        <begin position="40"/>
        <end position="59"/>
    </location>
</feature>
<evidence type="ECO:0000259" key="3">
    <source>
        <dbReference type="Pfam" id="PF07051"/>
    </source>
</evidence>
<feature type="compositionally biased region" description="Polar residues" evidence="1">
    <location>
        <begin position="205"/>
        <end position="216"/>
    </location>
</feature>
<dbReference type="OrthoDB" id="6513616at2759"/>
<keyword evidence="5" id="KW-1185">Reference proteome</keyword>
<evidence type="ECO:0000313" key="4">
    <source>
        <dbReference type="EMBL" id="OXU24719.1"/>
    </source>
</evidence>
<feature type="region of interest" description="Disordered" evidence="1">
    <location>
        <begin position="203"/>
        <end position="251"/>
    </location>
</feature>
<feature type="region of interest" description="Disordered" evidence="1">
    <location>
        <begin position="1"/>
        <end position="20"/>
    </location>
</feature>
<dbReference type="PANTHER" id="PTHR13336:SF3">
    <property type="entry name" value="OCIA DOMAIN-CONTAINING PROTEIN 1"/>
    <property type="match status" value="1"/>
</dbReference>